<dbReference type="EMBL" id="OA564679">
    <property type="protein sequence ID" value="CAD7195226.1"/>
    <property type="molecule type" value="Genomic_DNA"/>
</dbReference>
<dbReference type="PROSITE" id="PS00028">
    <property type="entry name" value="ZINC_FINGER_C2H2_1"/>
    <property type="match status" value="3"/>
</dbReference>
<name>A0A7R8VBW2_TIMDO</name>
<dbReference type="PANTHER" id="PTHR21354:SF0">
    <property type="entry name" value="ZINC FINGER PROTEIN 511"/>
    <property type="match status" value="1"/>
</dbReference>
<feature type="domain" description="C2H2-type" evidence="1">
    <location>
        <begin position="140"/>
        <end position="163"/>
    </location>
</feature>
<dbReference type="InterPro" id="IPR039258">
    <property type="entry name" value="ZNF511"/>
</dbReference>
<reference evidence="2" key="1">
    <citation type="submission" date="2020-11" db="EMBL/GenBank/DDBJ databases">
        <authorList>
            <person name="Tran Van P."/>
        </authorList>
    </citation>
    <scope>NUCLEOTIDE SEQUENCE</scope>
</reference>
<evidence type="ECO:0000259" key="1">
    <source>
        <dbReference type="PROSITE" id="PS00028"/>
    </source>
</evidence>
<gene>
    <name evidence="2" type="ORF">TDIB3V08_LOCUS1625</name>
</gene>
<dbReference type="AlphaFoldDB" id="A0A7R8VBW2"/>
<proteinExistence type="predicted"/>
<protein>
    <recommendedName>
        <fullName evidence="1">C2H2-type domain-containing protein</fullName>
    </recommendedName>
</protein>
<feature type="domain" description="C2H2-type" evidence="1">
    <location>
        <begin position="76"/>
        <end position="99"/>
    </location>
</feature>
<organism evidence="2">
    <name type="scientific">Timema douglasi</name>
    <name type="common">Walking stick</name>
    <dbReference type="NCBI Taxonomy" id="61478"/>
    <lineage>
        <taxon>Eukaryota</taxon>
        <taxon>Metazoa</taxon>
        <taxon>Ecdysozoa</taxon>
        <taxon>Arthropoda</taxon>
        <taxon>Hexapoda</taxon>
        <taxon>Insecta</taxon>
        <taxon>Pterygota</taxon>
        <taxon>Neoptera</taxon>
        <taxon>Polyneoptera</taxon>
        <taxon>Phasmatodea</taxon>
        <taxon>Timematodea</taxon>
        <taxon>Timematoidea</taxon>
        <taxon>Timematidae</taxon>
        <taxon>Timema</taxon>
    </lineage>
</organism>
<dbReference type="PANTHER" id="PTHR21354">
    <property type="entry name" value="ZINC FINGER PROTEIN 511"/>
    <property type="match status" value="1"/>
</dbReference>
<dbReference type="SMART" id="SM00355">
    <property type="entry name" value="ZnF_C2H2"/>
    <property type="match status" value="3"/>
</dbReference>
<accession>A0A7R8VBW2</accession>
<evidence type="ECO:0000313" key="2">
    <source>
        <dbReference type="EMBL" id="CAD7195226.1"/>
    </source>
</evidence>
<sequence>MMKKRHIVETVTMADSFSQVLSNTKKRKRAVIIMTDYSKEVGYGTEFESESENDGRVSPSGIVEETESCRVPRFTCHVPGCQIDFTSVMDYEVHYNSIHRYLCVECNKCLPSPHLLDLHVAESHDSFFQTLAERKPMYQCYVEACESKFSNTNERRSHCIEIHNYPADFRFDRVPKSKKHKIRKTNKFNKQHGSSADMDMEVAPTVDAPQRQGQFLFGARRGGRNRVAAVLVHIIGDDEILECIIPRLPPSPTWNSSSQLLLFSNVIVLNSELKTLADKLNMSNYNTLAKRITSCFTKQRRVSAFKSDQRMSLP</sequence>
<dbReference type="InterPro" id="IPR013087">
    <property type="entry name" value="Znf_C2H2_type"/>
</dbReference>
<feature type="domain" description="C2H2-type" evidence="1">
    <location>
        <begin position="103"/>
        <end position="124"/>
    </location>
</feature>